<gene>
    <name evidence="3" type="ORF">Catovirus_1_790</name>
</gene>
<dbReference type="InterPro" id="IPR000620">
    <property type="entry name" value="EamA_dom"/>
</dbReference>
<dbReference type="GO" id="GO:0016020">
    <property type="term" value="C:membrane"/>
    <property type="evidence" value="ECO:0007669"/>
    <property type="project" value="InterPro"/>
</dbReference>
<feature type="transmembrane region" description="Helical" evidence="1">
    <location>
        <begin position="41"/>
        <end position="60"/>
    </location>
</feature>
<proteinExistence type="predicted"/>
<feature type="transmembrane region" description="Helical" evidence="1">
    <location>
        <begin position="196"/>
        <end position="215"/>
    </location>
</feature>
<reference evidence="3" key="1">
    <citation type="journal article" date="2017" name="Science">
        <title>Giant viruses with an expanded complement of translation system components.</title>
        <authorList>
            <person name="Schulz F."/>
            <person name="Yutin N."/>
            <person name="Ivanova N.N."/>
            <person name="Ortega D.R."/>
            <person name="Lee T.K."/>
            <person name="Vierheilig J."/>
            <person name="Daims H."/>
            <person name="Horn M."/>
            <person name="Wagner M."/>
            <person name="Jensen G.J."/>
            <person name="Kyrpides N.C."/>
            <person name="Koonin E.V."/>
            <person name="Woyke T."/>
        </authorList>
    </citation>
    <scope>NUCLEOTIDE SEQUENCE</scope>
    <source>
        <strain evidence="3">CTV1</strain>
    </source>
</reference>
<dbReference type="Pfam" id="PF00892">
    <property type="entry name" value="EamA"/>
    <property type="match status" value="1"/>
</dbReference>
<keyword evidence="1" id="KW-0812">Transmembrane</keyword>
<feature type="transmembrane region" description="Helical" evidence="1">
    <location>
        <begin position="108"/>
        <end position="129"/>
    </location>
</feature>
<feature type="domain" description="EamA" evidence="2">
    <location>
        <begin position="11"/>
        <end position="130"/>
    </location>
</feature>
<feature type="transmembrane region" description="Helical" evidence="1">
    <location>
        <begin position="150"/>
        <end position="170"/>
    </location>
</feature>
<feature type="transmembrane region" description="Helical" evidence="1">
    <location>
        <begin position="81"/>
        <end position="102"/>
    </location>
</feature>
<accession>A0A1V0SAJ3</accession>
<keyword evidence="1" id="KW-1133">Transmembrane helix</keyword>
<keyword evidence="1" id="KW-0472">Membrane</keyword>
<feature type="transmembrane region" description="Helical" evidence="1">
    <location>
        <begin position="278"/>
        <end position="302"/>
    </location>
</feature>
<protein>
    <recommendedName>
        <fullName evidence="2">EamA domain-containing protein</fullName>
    </recommendedName>
</protein>
<name>A0A1V0SAJ3_9VIRU</name>
<evidence type="ECO:0000259" key="2">
    <source>
        <dbReference type="Pfam" id="PF00892"/>
    </source>
</evidence>
<organism evidence="3">
    <name type="scientific">Catovirus CTV1</name>
    <dbReference type="NCBI Taxonomy" id="1977631"/>
    <lineage>
        <taxon>Viruses</taxon>
        <taxon>Varidnaviria</taxon>
        <taxon>Bamfordvirae</taxon>
        <taxon>Nucleocytoviricota</taxon>
        <taxon>Megaviricetes</taxon>
        <taxon>Imitervirales</taxon>
        <taxon>Mimiviridae</taxon>
        <taxon>Klosneuvirinae</taxon>
        <taxon>Catovirus</taxon>
    </lineage>
</organism>
<dbReference type="EMBL" id="KY684083">
    <property type="protein sequence ID" value="ARF08740.1"/>
    <property type="molecule type" value="Genomic_DNA"/>
</dbReference>
<feature type="transmembrane region" description="Helical" evidence="1">
    <location>
        <begin position="7"/>
        <end position="29"/>
    </location>
</feature>
<feature type="transmembrane region" description="Helical" evidence="1">
    <location>
        <begin position="309"/>
        <end position="329"/>
    </location>
</feature>
<evidence type="ECO:0000256" key="1">
    <source>
        <dbReference type="SAM" id="Phobius"/>
    </source>
</evidence>
<evidence type="ECO:0000313" key="3">
    <source>
        <dbReference type="EMBL" id="ARF08740.1"/>
    </source>
</evidence>
<feature type="transmembrane region" description="Helical" evidence="1">
    <location>
        <begin position="335"/>
        <end position="356"/>
    </location>
</feature>
<sequence>MSLNKYLLYILGISLCFINYVQYGITTVIYKYLQNMNVQPLSLTALSNLIVIIVYSPRIIHLFYKHRFETIKKIYNDNIATWLLILLTISILIRCTLFLYGAQLTKSVYFQIINLTSPFFTLIISQILLKILNHLKIDKFNNILGNRTNFVMIILIILTILSGFVTIVSMQDKDKSSFKWTVDVYSIFSNFGTRDALGLSLLLISMVFITFYNICIKLLTNKEKETDIESNLELEETKKQLISNEFIFIHHIIIYSVFYSVLGILFEDWSYLLSKNWLMYVLIIVYGLTAYFLGNVVYFLAISYSSTTVFALFTSVSLISNIAFAEIFIPEEKITNLWTIIGSVSIVICVTLFAIIKLKYQ</sequence>
<feature type="transmembrane region" description="Helical" evidence="1">
    <location>
        <begin position="246"/>
        <end position="266"/>
    </location>
</feature>